<dbReference type="KEGG" id="fop:FNB79_12375"/>
<organism evidence="2 3">
    <name type="scientific">Formosa sediminum</name>
    <dbReference type="NCBI Taxonomy" id="2594004"/>
    <lineage>
        <taxon>Bacteria</taxon>
        <taxon>Pseudomonadati</taxon>
        <taxon>Bacteroidota</taxon>
        <taxon>Flavobacteriia</taxon>
        <taxon>Flavobacteriales</taxon>
        <taxon>Flavobacteriaceae</taxon>
        <taxon>Formosa</taxon>
    </lineage>
</organism>
<dbReference type="PANTHER" id="PTHR42839">
    <property type="entry name" value="ISOCHORISMATE SYNTHASE ENTC"/>
    <property type="match status" value="1"/>
</dbReference>
<evidence type="ECO:0000259" key="1">
    <source>
        <dbReference type="Pfam" id="PF00425"/>
    </source>
</evidence>
<feature type="domain" description="Chorismate-utilising enzyme C-terminal" evidence="1">
    <location>
        <begin position="98"/>
        <end position="364"/>
    </location>
</feature>
<dbReference type="Proteomes" id="UP000319209">
    <property type="component" value="Chromosome"/>
</dbReference>
<name>A0A516GT77_9FLAO</name>
<dbReference type="OrthoDB" id="9806579at2"/>
<dbReference type="AlphaFoldDB" id="A0A516GT77"/>
<accession>A0A516GT77</accession>
<dbReference type="PANTHER" id="PTHR42839:SF2">
    <property type="entry name" value="ISOCHORISMATE SYNTHASE ENTC"/>
    <property type="match status" value="1"/>
</dbReference>
<evidence type="ECO:0000313" key="3">
    <source>
        <dbReference type="Proteomes" id="UP000319209"/>
    </source>
</evidence>
<dbReference type="Gene3D" id="3.60.120.10">
    <property type="entry name" value="Anthranilate synthase"/>
    <property type="match status" value="1"/>
</dbReference>
<gene>
    <name evidence="2" type="ORF">FNB79_12375</name>
</gene>
<dbReference type="Pfam" id="PF00425">
    <property type="entry name" value="Chorismate_bind"/>
    <property type="match status" value="1"/>
</dbReference>
<dbReference type="EMBL" id="CP041637">
    <property type="protein sequence ID" value="QDO94724.1"/>
    <property type="molecule type" value="Genomic_DNA"/>
</dbReference>
<evidence type="ECO:0000313" key="2">
    <source>
        <dbReference type="EMBL" id="QDO94724.1"/>
    </source>
</evidence>
<dbReference type="InterPro" id="IPR005801">
    <property type="entry name" value="ADC_synthase"/>
</dbReference>
<dbReference type="RefSeq" id="WP_143381600.1">
    <property type="nucleotide sequence ID" value="NZ_CP041637.1"/>
</dbReference>
<dbReference type="SUPFAM" id="SSF56322">
    <property type="entry name" value="ADC synthase"/>
    <property type="match status" value="1"/>
</dbReference>
<reference evidence="2 3" key="1">
    <citation type="submission" date="2019-07" db="EMBL/GenBank/DDBJ databases">
        <title>Genome sequencing for Formosa sp. PS13.</title>
        <authorList>
            <person name="Park S.-J."/>
        </authorList>
    </citation>
    <scope>NUCLEOTIDE SEQUENCE [LARGE SCALE GENOMIC DNA]</scope>
    <source>
        <strain evidence="2 3">PS13</strain>
    </source>
</reference>
<sequence>MDQDTFFHSLNTQFQDALPFVAYRKPNEERIQALFQHDDELHETKELSESGFVFAPFDDTSKMILLPLAASELIYCDGFKSEPVEHANSNFESALNQKTAYIETIQKAITAIAETDLKKVVLSRPDYVVKDNLEVFEVFKRLLSTYKTAFVYCWYHPKIGLWLGATPETLLKTEGQRMSTMALAGTQVYKGTTDVSWGTKEEQEQQFVTDYIVSNLNTVVEQVSTSERRTVRAGSLLHLQTQISARLKKEYSSLLHIVRALHPTPAVCGLPKPEAKAFILKHENYNREFYSGFMGELHFKTRQTRNTNRRNVENNVYATVKTVSNLYVNLRCMQVLPNTIALYVGGGITKDSNPEAEWEETVNKTSTMKKVLF</sequence>
<proteinExistence type="predicted"/>
<dbReference type="InterPro" id="IPR015890">
    <property type="entry name" value="Chorismate_C"/>
</dbReference>
<protein>
    <submittedName>
        <fullName evidence="2">Isochorismate synthase</fullName>
    </submittedName>
</protein>
<keyword evidence="3" id="KW-1185">Reference proteome</keyword>